<dbReference type="Proteomes" id="UP000198607">
    <property type="component" value="Unassembled WGS sequence"/>
</dbReference>
<dbReference type="RefSeq" id="WP_143009880.1">
    <property type="nucleotide sequence ID" value="NZ_FNCY01000013.1"/>
</dbReference>
<dbReference type="EMBL" id="FNCY01000013">
    <property type="protein sequence ID" value="SDI14077.1"/>
    <property type="molecule type" value="Genomic_DNA"/>
</dbReference>
<proteinExistence type="predicted"/>
<evidence type="ECO:0000313" key="2">
    <source>
        <dbReference type="Proteomes" id="UP000198607"/>
    </source>
</evidence>
<evidence type="ECO:0000313" key="1">
    <source>
        <dbReference type="EMBL" id="SDI14077.1"/>
    </source>
</evidence>
<dbReference type="OrthoDB" id="8562208at2"/>
<sequence>MNSLSWSFHLGFGWPRMRQVIVWVCALFFSAVLPVRAQNQAQEASTAAIVTAIHGSVDLVTAQGVAPLQPFARIKSDESLRLQGGALVRLLFLASGRQETWRGNGKIDIREAQGLGSGLPAPETTMLAVAVVRQIARTPSDLKFVRQRSLAMGNSLEKVEETYRRMRMEAVRGDLNPELYLLSALFEMREIDRVEQLLSELRDTRRGDQEAQIVVALYQKALKNLKDSGKRL</sequence>
<dbReference type="STRING" id="83767.SAMN05660652_02935"/>
<gene>
    <name evidence="1" type="ORF">SAMN05660652_02935</name>
</gene>
<reference evidence="1 2" key="1">
    <citation type="submission" date="2016-10" db="EMBL/GenBank/DDBJ databases">
        <authorList>
            <person name="de Groot N.N."/>
        </authorList>
    </citation>
    <scope>NUCLEOTIDE SEQUENCE [LARGE SCALE GENOMIC DNA]</scope>
    <source>
        <strain evidence="1 2">DSM 5885</strain>
    </source>
</reference>
<keyword evidence="2" id="KW-1185">Reference proteome</keyword>
<protein>
    <submittedName>
        <fullName evidence="1">Uncharacterized protein</fullName>
    </submittedName>
</protein>
<accession>A0A1G8I5G5</accession>
<organism evidence="1 2">
    <name type="scientific">Propionivibrio dicarboxylicus</name>
    <dbReference type="NCBI Taxonomy" id="83767"/>
    <lineage>
        <taxon>Bacteria</taxon>
        <taxon>Pseudomonadati</taxon>
        <taxon>Pseudomonadota</taxon>
        <taxon>Betaproteobacteria</taxon>
        <taxon>Rhodocyclales</taxon>
        <taxon>Rhodocyclaceae</taxon>
        <taxon>Propionivibrio</taxon>
    </lineage>
</organism>
<dbReference type="AlphaFoldDB" id="A0A1G8I5G5"/>
<name>A0A1G8I5G5_9RHOO</name>